<reference evidence="2 3" key="1">
    <citation type="submission" date="2016-11" db="EMBL/GenBank/DDBJ databases">
        <authorList>
            <person name="Jaros S."/>
            <person name="Januszkiewicz K."/>
            <person name="Wedrychowicz H."/>
        </authorList>
    </citation>
    <scope>NUCLEOTIDE SEQUENCE [LARGE SCALE GENOMIC DNA]</scope>
    <source>
        <strain evidence="2 3">DSM 17918</strain>
    </source>
</reference>
<name>A0A1M5AQH1_9THEO</name>
<dbReference type="RefSeq" id="WP_073343980.1">
    <property type="nucleotide sequence ID" value="NZ_FQVH01000018.1"/>
</dbReference>
<keyword evidence="1" id="KW-1133">Transmembrane helix</keyword>
<sequence>MDVLKLLGSLHLSVVSGIIIVLLFILLFLYISLFIKLGKLKRRIDVFMKGENGVNIEKLLKSYMSEVETALMKVNDFQKQMDEIVRKLEMSIKKVAIVRYNAFDEVGSDLSFSIALLDDHDDGVVITGIYGRNETTTYAKPIKNGMSNYKLSAEELEVIDKARKKFI</sequence>
<feature type="transmembrane region" description="Helical" evidence="1">
    <location>
        <begin position="12"/>
        <end position="35"/>
    </location>
</feature>
<dbReference type="EMBL" id="FQVH01000018">
    <property type="protein sequence ID" value="SHF32425.1"/>
    <property type="molecule type" value="Genomic_DNA"/>
</dbReference>
<proteinExistence type="predicted"/>
<evidence type="ECO:0000313" key="2">
    <source>
        <dbReference type="EMBL" id="SHF32425.1"/>
    </source>
</evidence>
<keyword evidence="1" id="KW-0472">Membrane</keyword>
<gene>
    <name evidence="2" type="ORF">SAMN02746089_01696</name>
</gene>
<keyword evidence="1" id="KW-0812">Transmembrane</keyword>
<keyword evidence="3" id="KW-1185">Reference proteome</keyword>
<dbReference type="OrthoDB" id="5244042at2"/>
<dbReference type="AlphaFoldDB" id="A0A1M5AQH1"/>
<protein>
    <recommendedName>
        <fullName evidence="4">DUF4446 domain-containing protein</fullName>
    </recommendedName>
</protein>
<evidence type="ECO:0000256" key="1">
    <source>
        <dbReference type="SAM" id="Phobius"/>
    </source>
</evidence>
<evidence type="ECO:0008006" key="4">
    <source>
        <dbReference type="Google" id="ProtNLM"/>
    </source>
</evidence>
<dbReference type="InterPro" id="IPR027981">
    <property type="entry name" value="DUF4446"/>
</dbReference>
<dbReference type="STRING" id="1121256.SAMN02746089_01696"/>
<accession>A0A1M5AQH1</accession>
<dbReference type="Pfam" id="PF14584">
    <property type="entry name" value="DUF4446"/>
    <property type="match status" value="1"/>
</dbReference>
<evidence type="ECO:0000313" key="3">
    <source>
        <dbReference type="Proteomes" id="UP000184088"/>
    </source>
</evidence>
<organism evidence="2 3">
    <name type="scientific">Caldanaerobius fijiensis DSM 17918</name>
    <dbReference type="NCBI Taxonomy" id="1121256"/>
    <lineage>
        <taxon>Bacteria</taxon>
        <taxon>Bacillati</taxon>
        <taxon>Bacillota</taxon>
        <taxon>Clostridia</taxon>
        <taxon>Thermoanaerobacterales</taxon>
        <taxon>Thermoanaerobacteraceae</taxon>
        <taxon>Caldanaerobius</taxon>
    </lineage>
</organism>
<dbReference type="Proteomes" id="UP000184088">
    <property type="component" value="Unassembled WGS sequence"/>
</dbReference>